<gene>
    <name evidence="9" type="ORF">ERS852502_02663</name>
</gene>
<dbReference type="Pfam" id="PF03547">
    <property type="entry name" value="Mem_trans"/>
    <property type="match status" value="2"/>
</dbReference>
<dbReference type="EMBL" id="CZBX01000016">
    <property type="protein sequence ID" value="CUQ92594.1"/>
    <property type="molecule type" value="Genomic_DNA"/>
</dbReference>
<sequence>MELSILLMEQIAKLFLMIFMGYAVVKLGLLTDEDSKVLSTLVLYLIVPSVILNAFQVDYTQEKVNGLKLAGIASLLLLIILLLIVNLIGKLLNLNEVEIMSIYYSNSGNLIVPIVTFMLGEKWVFYACVFMGLQTIFFWTHCKNVLSHEKGFNPKKIFSNINIITIIIAITLFFAKIRLPEIITGTLDSVGAMIGPASMFVTGMLIGGMELKKILTDKRTYFISFMRLITIPLIALLILKISGLKGWNKDGEQILLIVFMAVISPVASTVTQMCQVYDNDSRYASAINVLTTIGAIVTMPLMVFMYQIII</sequence>
<dbReference type="InterPro" id="IPR038770">
    <property type="entry name" value="Na+/solute_symporter_sf"/>
</dbReference>
<evidence type="ECO:0000313" key="10">
    <source>
        <dbReference type="Proteomes" id="UP000078383"/>
    </source>
</evidence>
<feature type="transmembrane region" description="Helical" evidence="8">
    <location>
        <begin position="161"/>
        <end position="179"/>
    </location>
</feature>
<dbReference type="PANTHER" id="PTHR36838">
    <property type="entry name" value="AUXIN EFFLUX CARRIER FAMILY PROTEIN"/>
    <property type="match status" value="1"/>
</dbReference>
<feature type="transmembrane region" description="Helical" evidence="8">
    <location>
        <begin position="37"/>
        <end position="55"/>
    </location>
</feature>
<evidence type="ECO:0000256" key="6">
    <source>
        <dbReference type="ARBA" id="ARBA00022989"/>
    </source>
</evidence>
<feature type="transmembrane region" description="Helical" evidence="8">
    <location>
        <begin position="12"/>
        <end position="31"/>
    </location>
</feature>
<dbReference type="InterPro" id="IPR004776">
    <property type="entry name" value="Mem_transp_PIN-like"/>
</dbReference>
<dbReference type="RefSeq" id="WP_055173421.1">
    <property type="nucleotide sequence ID" value="NZ_CAXTQR010000025.1"/>
</dbReference>
<dbReference type="GO" id="GO:0005886">
    <property type="term" value="C:plasma membrane"/>
    <property type="evidence" value="ECO:0007669"/>
    <property type="project" value="UniProtKB-SubCell"/>
</dbReference>
<organism evidence="9 10">
    <name type="scientific">[Ruminococcus] torques</name>
    <dbReference type="NCBI Taxonomy" id="33039"/>
    <lineage>
        <taxon>Bacteria</taxon>
        <taxon>Bacillati</taxon>
        <taxon>Bacillota</taxon>
        <taxon>Clostridia</taxon>
        <taxon>Lachnospirales</taxon>
        <taxon>Lachnospiraceae</taxon>
        <taxon>Mediterraneibacter</taxon>
    </lineage>
</organism>
<proteinExistence type="inferred from homology"/>
<evidence type="ECO:0000256" key="4">
    <source>
        <dbReference type="ARBA" id="ARBA00022475"/>
    </source>
</evidence>
<keyword evidence="5 8" id="KW-0812">Transmembrane</keyword>
<comment type="similarity">
    <text evidence="2">Belongs to the auxin efflux carrier (TC 2.A.69) family.</text>
</comment>
<feature type="transmembrane region" description="Helical" evidence="8">
    <location>
        <begin position="123"/>
        <end position="140"/>
    </location>
</feature>
<evidence type="ECO:0000256" key="3">
    <source>
        <dbReference type="ARBA" id="ARBA00022448"/>
    </source>
</evidence>
<protein>
    <submittedName>
        <fullName evidence="9">Auxin efflux carrier</fullName>
    </submittedName>
</protein>
<keyword evidence="7 8" id="KW-0472">Membrane</keyword>
<comment type="subcellular location">
    <subcellularLocation>
        <location evidence="1">Cell membrane</location>
        <topology evidence="1">Multi-pass membrane protein</topology>
    </subcellularLocation>
</comment>
<feature type="transmembrane region" description="Helical" evidence="8">
    <location>
        <begin position="286"/>
        <end position="309"/>
    </location>
</feature>
<evidence type="ECO:0000313" key="9">
    <source>
        <dbReference type="EMBL" id="CUQ92594.1"/>
    </source>
</evidence>
<evidence type="ECO:0000256" key="2">
    <source>
        <dbReference type="ARBA" id="ARBA00010145"/>
    </source>
</evidence>
<dbReference type="SUPFAM" id="SSF103473">
    <property type="entry name" value="MFS general substrate transporter"/>
    <property type="match status" value="1"/>
</dbReference>
<dbReference type="Proteomes" id="UP000078383">
    <property type="component" value="Unassembled WGS sequence"/>
</dbReference>
<dbReference type="OrthoDB" id="9798064at2"/>
<dbReference type="AlphaFoldDB" id="A0A174ZZ97"/>
<feature type="transmembrane region" description="Helical" evidence="8">
    <location>
        <begin position="254"/>
        <end position="274"/>
    </location>
</feature>
<dbReference type="PANTHER" id="PTHR36838:SF1">
    <property type="entry name" value="SLR1864 PROTEIN"/>
    <property type="match status" value="1"/>
</dbReference>
<feature type="transmembrane region" description="Helical" evidence="8">
    <location>
        <begin position="191"/>
        <end position="209"/>
    </location>
</feature>
<feature type="transmembrane region" description="Helical" evidence="8">
    <location>
        <begin position="67"/>
        <end position="88"/>
    </location>
</feature>
<keyword evidence="3" id="KW-0813">Transport</keyword>
<keyword evidence="4" id="KW-1003">Cell membrane</keyword>
<evidence type="ECO:0000256" key="8">
    <source>
        <dbReference type="SAM" id="Phobius"/>
    </source>
</evidence>
<evidence type="ECO:0000256" key="7">
    <source>
        <dbReference type="ARBA" id="ARBA00023136"/>
    </source>
</evidence>
<keyword evidence="6 8" id="KW-1133">Transmembrane helix</keyword>
<name>A0A174ZZ97_9FIRM</name>
<evidence type="ECO:0000256" key="1">
    <source>
        <dbReference type="ARBA" id="ARBA00004651"/>
    </source>
</evidence>
<dbReference type="InterPro" id="IPR036259">
    <property type="entry name" value="MFS_trans_sf"/>
</dbReference>
<dbReference type="Gene3D" id="1.20.1530.20">
    <property type="match status" value="1"/>
</dbReference>
<dbReference type="GO" id="GO:0055085">
    <property type="term" value="P:transmembrane transport"/>
    <property type="evidence" value="ECO:0007669"/>
    <property type="project" value="InterPro"/>
</dbReference>
<evidence type="ECO:0000256" key="5">
    <source>
        <dbReference type="ARBA" id="ARBA00022692"/>
    </source>
</evidence>
<accession>A0A174ZZ97</accession>
<feature type="transmembrane region" description="Helical" evidence="8">
    <location>
        <begin position="221"/>
        <end position="242"/>
    </location>
</feature>
<reference evidence="9 10" key="1">
    <citation type="submission" date="2015-09" db="EMBL/GenBank/DDBJ databases">
        <authorList>
            <consortium name="Pathogen Informatics"/>
        </authorList>
    </citation>
    <scope>NUCLEOTIDE SEQUENCE [LARGE SCALE GENOMIC DNA]</scope>
    <source>
        <strain evidence="9 10">2789STDY5834889</strain>
    </source>
</reference>